<proteinExistence type="predicted"/>
<dbReference type="Pfam" id="PF02775">
    <property type="entry name" value="TPP_enzyme_C"/>
    <property type="match status" value="1"/>
</dbReference>
<evidence type="ECO:0000313" key="8">
    <source>
        <dbReference type="Proteomes" id="UP000271291"/>
    </source>
</evidence>
<dbReference type="AlphaFoldDB" id="A0A3S9Z7A3"/>
<dbReference type="InterPro" id="IPR011766">
    <property type="entry name" value="TPP_enzyme_TPP-bd"/>
</dbReference>
<evidence type="ECO:0000256" key="3">
    <source>
        <dbReference type="ARBA" id="ARBA00023239"/>
    </source>
</evidence>
<name>A0A3S9Z7A3_STRGD</name>
<dbReference type="InterPro" id="IPR029061">
    <property type="entry name" value="THDP-binding"/>
</dbReference>
<evidence type="ECO:0000259" key="5">
    <source>
        <dbReference type="Pfam" id="PF02776"/>
    </source>
</evidence>
<dbReference type="PANTHER" id="PTHR42818:SF1">
    <property type="entry name" value="SULFOPYRUVATE DECARBOXYLASE"/>
    <property type="match status" value="1"/>
</dbReference>
<dbReference type="SUPFAM" id="SSF52518">
    <property type="entry name" value="Thiamin diphosphate-binding fold (THDP-binding)"/>
    <property type="match status" value="2"/>
</dbReference>
<dbReference type="KEGG" id="sgd:ELQ87_04605"/>
<dbReference type="RefSeq" id="WP_127176567.1">
    <property type="nucleotide sequence ID" value="NZ_CP029078.1"/>
</dbReference>
<feature type="domain" description="Thiamine pyrophosphate enzyme TPP-binding" evidence="4">
    <location>
        <begin position="241"/>
        <end position="354"/>
    </location>
</feature>
<gene>
    <name evidence="7" type="ORF">DDJ31_34750</name>
    <name evidence="6" type="ORF">ELQ87_04605</name>
</gene>
<evidence type="ECO:0000313" key="7">
    <source>
        <dbReference type="EMBL" id="QCN89488.1"/>
    </source>
</evidence>
<reference evidence="6 8" key="2">
    <citation type="submission" date="2018-12" db="EMBL/GenBank/DDBJ databases">
        <title>Streptomyces griseoviridis F1-27 complete genome.</title>
        <authorList>
            <person name="Mariita R.M."/>
            <person name="Sello J.K."/>
        </authorList>
    </citation>
    <scope>NUCLEOTIDE SEQUENCE [LARGE SCALE GENOMIC DNA]</scope>
    <source>
        <strain evidence="6 8">F1-27</strain>
    </source>
</reference>
<dbReference type="Proteomes" id="UP000501753">
    <property type="component" value="Chromosome"/>
</dbReference>
<keyword evidence="3" id="KW-0456">Lyase</keyword>
<dbReference type="OrthoDB" id="9785953at2"/>
<keyword evidence="1" id="KW-0210">Decarboxylase</keyword>
<organism evidence="6 8">
    <name type="scientific">Streptomyces griseoviridis</name>
    <dbReference type="NCBI Taxonomy" id="45398"/>
    <lineage>
        <taxon>Bacteria</taxon>
        <taxon>Bacillati</taxon>
        <taxon>Actinomycetota</taxon>
        <taxon>Actinomycetes</taxon>
        <taxon>Kitasatosporales</taxon>
        <taxon>Streptomycetaceae</taxon>
        <taxon>Streptomyces</taxon>
    </lineage>
</organism>
<dbReference type="InterPro" id="IPR012001">
    <property type="entry name" value="Thiamin_PyroP_enz_TPP-bd_dom"/>
</dbReference>
<dbReference type="Proteomes" id="UP000271291">
    <property type="component" value="Chromosome"/>
</dbReference>
<keyword evidence="9" id="KW-1185">Reference proteome</keyword>
<evidence type="ECO:0000256" key="1">
    <source>
        <dbReference type="ARBA" id="ARBA00022793"/>
    </source>
</evidence>
<keyword evidence="6" id="KW-0670">Pyruvate</keyword>
<sequence>MDAPALPEGTPALDPDAVLDTLLAHGYRELAVVPCSYLKPLLERAAQRPDIVYFPATCEGEAVSVAAGAWLAGRRVVVALQNSGLGDALNPLASLCLPYGIPVLLLVSVRGEPGTRDEPHHDVMGRTTARILDDVGIRHAWLPSDPDGFVRAIEEAECVMETTRRPYCLLTRKGSFRDVPVPVPLARTAPDRLPSTAPTLSRADAIRWLRARLPEEQVVITTTGLTSRELYAAGDRPTHLYLSGSMGCAGAVGLGMARSGRRPVAVFDGDGAVLMRFGTLVSAAASAGPDFLHVVFNNGCYDSTGGQPIQGSVPFAATAELLGYAATACCDSLAELPPAYDKVTAQPGPRLLEIKVTTDPVPAPRVPLALPEIATRLRALLDPPAITAPAS</sequence>
<dbReference type="CDD" id="cd07035">
    <property type="entry name" value="TPP_PYR_POX_like"/>
    <property type="match status" value="1"/>
</dbReference>
<dbReference type="GO" id="GO:0016831">
    <property type="term" value="F:carboxy-lyase activity"/>
    <property type="evidence" value="ECO:0007669"/>
    <property type="project" value="UniProtKB-KW"/>
</dbReference>
<dbReference type="GO" id="GO:0000287">
    <property type="term" value="F:magnesium ion binding"/>
    <property type="evidence" value="ECO:0007669"/>
    <property type="project" value="UniProtKB-ARBA"/>
</dbReference>
<dbReference type="InterPro" id="IPR051818">
    <property type="entry name" value="TPP_dependent_decarboxylase"/>
</dbReference>
<evidence type="ECO:0000259" key="4">
    <source>
        <dbReference type="Pfam" id="PF02775"/>
    </source>
</evidence>
<dbReference type="EMBL" id="CP034687">
    <property type="protein sequence ID" value="AZS83656.1"/>
    <property type="molecule type" value="Genomic_DNA"/>
</dbReference>
<dbReference type="Pfam" id="PF02776">
    <property type="entry name" value="TPP_enzyme_N"/>
    <property type="match status" value="1"/>
</dbReference>
<dbReference type="EMBL" id="CP029078">
    <property type="protein sequence ID" value="QCN89488.1"/>
    <property type="molecule type" value="Genomic_DNA"/>
</dbReference>
<reference evidence="7 9" key="1">
    <citation type="submission" date="2018-04" db="EMBL/GenBank/DDBJ databases">
        <title>Complete genome sequences of Streptomyces griseoviridis K61 and characterization of antagonistic properties of biological control agents.</title>
        <authorList>
            <person name="Mariita R.M."/>
            <person name="Sello J.K."/>
        </authorList>
    </citation>
    <scope>NUCLEOTIDE SEQUENCE [LARGE SCALE GENOMIC DNA]</scope>
    <source>
        <strain evidence="7 9">K61</strain>
    </source>
</reference>
<protein>
    <submittedName>
        <fullName evidence="6">Phosphonopyruvate decarboxylase</fullName>
    </submittedName>
</protein>
<feature type="domain" description="Thiamine pyrophosphate enzyme N-terminal TPP-binding" evidence="5">
    <location>
        <begin position="16"/>
        <end position="116"/>
    </location>
</feature>
<evidence type="ECO:0000313" key="6">
    <source>
        <dbReference type="EMBL" id="AZS83656.1"/>
    </source>
</evidence>
<dbReference type="Gene3D" id="3.40.50.970">
    <property type="match status" value="2"/>
</dbReference>
<dbReference type="GO" id="GO:0030976">
    <property type="term" value="F:thiamine pyrophosphate binding"/>
    <property type="evidence" value="ECO:0007669"/>
    <property type="project" value="InterPro"/>
</dbReference>
<evidence type="ECO:0000313" key="9">
    <source>
        <dbReference type="Proteomes" id="UP000501753"/>
    </source>
</evidence>
<accession>A0A3S9Z7A3</accession>
<evidence type="ECO:0000256" key="2">
    <source>
        <dbReference type="ARBA" id="ARBA00023052"/>
    </source>
</evidence>
<keyword evidence="2" id="KW-0786">Thiamine pyrophosphate</keyword>
<dbReference type="PANTHER" id="PTHR42818">
    <property type="entry name" value="SULFOPYRUVATE DECARBOXYLASE SUBUNIT ALPHA"/>
    <property type="match status" value="1"/>
</dbReference>